<comment type="caution">
    <text evidence="4">The sequence shown here is derived from an EMBL/GenBank/DDBJ whole genome shotgun (WGS) entry which is preliminary data.</text>
</comment>
<dbReference type="Pfam" id="PF00440">
    <property type="entry name" value="TetR_N"/>
    <property type="match status" value="1"/>
</dbReference>
<accession>A0ABU3B418</accession>
<dbReference type="RefSeq" id="WP_311656841.1">
    <property type="nucleotide sequence ID" value="NZ_JAVRHY010000001.1"/>
</dbReference>
<evidence type="ECO:0000256" key="1">
    <source>
        <dbReference type="ARBA" id="ARBA00023125"/>
    </source>
</evidence>
<dbReference type="PROSITE" id="PS50977">
    <property type="entry name" value="HTH_TETR_2"/>
    <property type="match status" value="1"/>
</dbReference>
<dbReference type="InterPro" id="IPR050109">
    <property type="entry name" value="HTH-type_TetR-like_transc_reg"/>
</dbReference>
<evidence type="ECO:0000313" key="4">
    <source>
        <dbReference type="EMBL" id="MDT0617201.1"/>
    </source>
</evidence>
<dbReference type="PANTHER" id="PTHR30055">
    <property type="entry name" value="HTH-TYPE TRANSCRIPTIONAL REGULATOR RUTR"/>
    <property type="match status" value="1"/>
</dbReference>
<dbReference type="InterPro" id="IPR036271">
    <property type="entry name" value="Tet_transcr_reg_TetR-rel_C_sf"/>
</dbReference>
<gene>
    <name evidence="4" type="ORF">RM531_01800</name>
</gene>
<reference evidence="4 5" key="1">
    <citation type="submission" date="2023-09" db="EMBL/GenBank/DDBJ databases">
        <authorList>
            <person name="Rey-Velasco X."/>
        </authorList>
    </citation>
    <scope>NUCLEOTIDE SEQUENCE [LARGE SCALE GENOMIC DNA]</scope>
    <source>
        <strain evidence="4 5">P385</strain>
    </source>
</reference>
<feature type="domain" description="HTH tetR-type" evidence="3">
    <location>
        <begin position="22"/>
        <end position="82"/>
    </location>
</feature>
<organism evidence="4 5">
    <name type="scientific">Spectribacter acetivorans</name>
    <dbReference type="NCBI Taxonomy" id="3075603"/>
    <lineage>
        <taxon>Bacteria</taxon>
        <taxon>Pseudomonadati</taxon>
        <taxon>Pseudomonadota</taxon>
        <taxon>Gammaproteobacteria</taxon>
        <taxon>Salinisphaerales</taxon>
        <taxon>Salinisphaeraceae</taxon>
        <taxon>Spectribacter</taxon>
    </lineage>
</organism>
<protein>
    <submittedName>
        <fullName evidence="4">Helix-turn-helix domain-containing protein</fullName>
    </submittedName>
</protein>
<dbReference type="PANTHER" id="PTHR30055:SF226">
    <property type="entry name" value="HTH-TYPE TRANSCRIPTIONAL REGULATOR PKSA"/>
    <property type="match status" value="1"/>
</dbReference>
<keyword evidence="5" id="KW-1185">Reference proteome</keyword>
<feature type="DNA-binding region" description="H-T-H motif" evidence="2">
    <location>
        <begin position="45"/>
        <end position="64"/>
    </location>
</feature>
<dbReference type="SUPFAM" id="SSF46689">
    <property type="entry name" value="Homeodomain-like"/>
    <property type="match status" value="1"/>
</dbReference>
<dbReference type="Gene3D" id="1.10.357.10">
    <property type="entry name" value="Tetracycline Repressor, domain 2"/>
    <property type="match status" value="1"/>
</dbReference>
<dbReference type="EMBL" id="JAVRHY010000001">
    <property type="protein sequence ID" value="MDT0617201.1"/>
    <property type="molecule type" value="Genomic_DNA"/>
</dbReference>
<dbReference type="InterPro" id="IPR001647">
    <property type="entry name" value="HTH_TetR"/>
</dbReference>
<evidence type="ECO:0000256" key="2">
    <source>
        <dbReference type="PROSITE-ProRule" id="PRU00335"/>
    </source>
</evidence>
<dbReference type="Gene3D" id="1.10.10.60">
    <property type="entry name" value="Homeodomain-like"/>
    <property type="match status" value="1"/>
</dbReference>
<evidence type="ECO:0000259" key="3">
    <source>
        <dbReference type="PROSITE" id="PS50977"/>
    </source>
</evidence>
<dbReference type="SUPFAM" id="SSF48498">
    <property type="entry name" value="Tetracyclin repressor-like, C-terminal domain"/>
    <property type="match status" value="1"/>
</dbReference>
<evidence type="ECO:0000313" key="5">
    <source>
        <dbReference type="Proteomes" id="UP001259982"/>
    </source>
</evidence>
<dbReference type="InterPro" id="IPR009057">
    <property type="entry name" value="Homeodomain-like_sf"/>
</dbReference>
<proteinExistence type="predicted"/>
<name>A0ABU3B418_9GAMM</name>
<keyword evidence="1 2" id="KW-0238">DNA-binding</keyword>
<sequence length="222" mass="24683">MATTTKPAGRRYRGRTPEQLRGERRQRLLDAGLALFGERGYANAPIELICSTGSVATRHFYEQFDGREALLRAVFDELVAATGTVLATALKNPDRDLHERVSDAIGQAVLYLLNDPRRARVMCMESVGVSREMESHRREAIHNLASIIRDYSQHLAEAGELPQRDYHFPAVALVGVVNELITEWLVEDTGLDAGGLAREAVLIFRAVIIGTKRYSTDWPPVG</sequence>
<dbReference type="Proteomes" id="UP001259982">
    <property type="component" value="Unassembled WGS sequence"/>
</dbReference>